<evidence type="ECO:0000313" key="4">
    <source>
        <dbReference type="EMBL" id="KZT39390.1"/>
    </source>
</evidence>
<organism evidence="4 5">
    <name type="scientific">Sistotremastrum suecicum HHB10207 ss-3</name>
    <dbReference type="NCBI Taxonomy" id="1314776"/>
    <lineage>
        <taxon>Eukaryota</taxon>
        <taxon>Fungi</taxon>
        <taxon>Dikarya</taxon>
        <taxon>Basidiomycota</taxon>
        <taxon>Agaricomycotina</taxon>
        <taxon>Agaricomycetes</taxon>
        <taxon>Sistotremastrales</taxon>
        <taxon>Sistotremastraceae</taxon>
        <taxon>Sistotremastrum</taxon>
    </lineage>
</organism>
<dbReference type="GO" id="GO:0005737">
    <property type="term" value="C:cytoplasm"/>
    <property type="evidence" value="ECO:0007669"/>
    <property type="project" value="TreeGrafter"/>
</dbReference>
<dbReference type="SUPFAM" id="SSF81383">
    <property type="entry name" value="F-box domain"/>
    <property type="match status" value="1"/>
</dbReference>
<dbReference type="Gene3D" id="1.20.1280.50">
    <property type="match status" value="1"/>
</dbReference>
<keyword evidence="1" id="KW-0833">Ubl conjugation pathway</keyword>
<dbReference type="STRING" id="1314776.A0A166EAZ6"/>
<sequence>MEAQDTEELARFRQKWKEELKHTKEKHSETIKPGDALNDQPSSSSAEVRDAVVQPVPVQRHTPLEQYTLAVQYEQQGLLDEALTLYRQSFRRDPNVDKAYHREEQKKAIAAHTFVQPKHPPAESSSSRPAPIQTDAHILDLKHLTITDDTRRPLHAVLANFPHDLVFLPEDDNKYSPFRLLPEEIVIHILIELARINDTTTIERFASVSRKGRMLSLDGAIWRDLARRIYIPPQIPESLTVDDLVSAYKEDYRRIYIEQPRLRLDGVYIAVCHYVRNGLSENHWVSVTHLVTYHRYLRFLPTGEVLSLLANEDANPQHIIPLLKPELRMKGFMIGRWCLDGTTVYITELLDPGSQPAKYSFQMTLNLKSRPLGRWNKLDLAAYDSVDVATGEASSFTLKHERPYWFSKVRSYRW</sequence>
<dbReference type="EMBL" id="KV428047">
    <property type="protein sequence ID" value="KZT39390.1"/>
    <property type="molecule type" value="Genomic_DNA"/>
</dbReference>
<gene>
    <name evidence="4" type="ORF">SISSUDRAFT_1045722</name>
</gene>
<dbReference type="InterPro" id="IPR045464">
    <property type="entry name" value="Hrt3/FBXO9_C"/>
</dbReference>
<evidence type="ECO:0000256" key="1">
    <source>
        <dbReference type="ARBA" id="ARBA00022786"/>
    </source>
</evidence>
<dbReference type="PANTHER" id="PTHR12874">
    <property type="entry name" value="F-BOX ONLY PROTEIN 48-RELATED"/>
    <property type="match status" value="1"/>
</dbReference>
<keyword evidence="5" id="KW-1185">Reference proteome</keyword>
<proteinExistence type="predicted"/>
<dbReference type="OrthoDB" id="2117972at2759"/>
<dbReference type="PANTHER" id="PTHR12874:SF9">
    <property type="entry name" value="F-BOX ONLY PROTEIN 48"/>
    <property type="match status" value="1"/>
</dbReference>
<accession>A0A166EAZ6</accession>
<protein>
    <recommendedName>
        <fullName evidence="3">F-box protein Hrt3/FBXO9 C-terminal domain-containing protein</fullName>
    </recommendedName>
</protein>
<feature type="region of interest" description="Disordered" evidence="2">
    <location>
        <begin position="20"/>
        <end position="50"/>
    </location>
</feature>
<dbReference type="Proteomes" id="UP000076798">
    <property type="component" value="Unassembled WGS sequence"/>
</dbReference>
<dbReference type="AlphaFoldDB" id="A0A166EAZ6"/>
<dbReference type="GO" id="GO:0019005">
    <property type="term" value="C:SCF ubiquitin ligase complex"/>
    <property type="evidence" value="ECO:0007669"/>
    <property type="project" value="TreeGrafter"/>
</dbReference>
<feature type="compositionally biased region" description="Basic and acidic residues" evidence="2">
    <location>
        <begin position="20"/>
        <end position="32"/>
    </location>
</feature>
<dbReference type="GO" id="GO:0031146">
    <property type="term" value="P:SCF-dependent proteasomal ubiquitin-dependent protein catabolic process"/>
    <property type="evidence" value="ECO:0007669"/>
    <property type="project" value="TreeGrafter"/>
</dbReference>
<dbReference type="Pfam" id="PF19270">
    <property type="entry name" value="FBO_C"/>
    <property type="match status" value="1"/>
</dbReference>
<reference evidence="4 5" key="1">
    <citation type="journal article" date="2016" name="Mol. Biol. Evol.">
        <title>Comparative Genomics of Early-Diverging Mushroom-Forming Fungi Provides Insights into the Origins of Lignocellulose Decay Capabilities.</title>
        <authorList>
            <person name="Nagy L.G."/>
            <person name="Riley R."/>
            <person name="Tritt A."/>
            <person name="Adam C."/>
            <person name="Daum C."/>
            <person name="Floudas D."/>
            <person name="Sun H."/>
            <person name="Yadav J.S."/>
            <person name="Pangilinan J."/>
            <person name="Larsson K.H."/>
            <person name="Matsuura K."/>
            <person name="Barry K."/>
            <person name="Labutti K."/>
            <person name="Kuo R."/>
            <person name="Ohm R.A."/>
            <person name="Bhattacharya S.S."/>
            <person name="Shirouzu T."/>
            <person name="Yoshinaga Y."/>
            <person name="Martin F.M."/>
            <person name="Grigoriev I.V."/>
            <person name="Hibbett D.S."/>
        </authorList>
    </citation>
    <scope>NUCLEOTIDE SEQUENCE [LARGE SCALE GENOMIC DNA]</scope>
    <source>
        <strain evidence="4 5">HHB10207 ss-3</strain>
    </source>
</reference>
<evidence type="ECO:0000256" key="2">
    <source>
        <dbReference type="SAM" id="MobiDB-lite"/>
    </source>
</evidence>
<dbReference type="InterPro" id="IPR036047">
    <property type="entry name" value="F-box-like_dom_sf"/>
</dbReference>
<evidence type="ECO:0000259" key="3">
    <source>
        <dbReference type="Pfam" id="PF19270"/>
    </source>
</evidence>
<feature type="domain" description="F-box protein Hrt3/FBXO9 C-terminal" evidence="3">
    <location>
        <begin position="246"/>
        <end position="396"/>
    </location>
</feature>
<name>A0A166EAZ6_9AGAM</name>
<evidence type="ECO:0000313" key="5">
    <source>
        <dbReference type="Proteomes" id="UP000076798"/>
    </source>
</evidence>